<name>A0A9W6MHJ6_9ACTN</name>
<sequence>MRTFSNPASSAAVSSASAPNLLGGLLVFRRLLACAMLGSALIAPIVVALPASAATGSWTVYQPQGTITSDGGSAITYFSKATTPSTGQITGTTLLVQPYSNGRTSETVDVCYQEPGTATDYRCAGPFSFSSSMGIWLHSFDGLDPKGTITVKHTLHGGTYPAAGTGVDRVTVDYQY</sequence>
<dbReference type="EMBL" id="BSEV01000028">
    <property type="protein sequence ID" value="GLK14098.1"/>
    <property type="molecule type" value="Genomic_DNA"/>
</dbReference>
<reference evidence="1" key="1">
    <citation type="journal article" date="2014" name="Int. J. Syst. Evol. Microbiol.">
        <title>Complete genome sequence of Corynebacterium casei LMG S-19264T (=DSM 44701T), isolated from a smear-ripened cheese.</title>
        <authorList>
            <consortium name="US DOE Joint Genome Institute (JGI-PGF)"/>
            <person name="Walter F."/>
            <person name="Albersmeier A."/>
            <person name="Kalinowski J."/>
            <person name="Ruckert C."/>
        </authorList>
    </citation>
    <scope>NUCLEOTIDE SEQUENCE</scope>
    <source>
        <strain evidence="1">VKM Ac-2007</strain>
    </source>
</reference>
<accession>A0A9W6MHJ6</accession>
<evidence type="ECO:0000313" key="1">
    <source>
        <dbReference type="EMBL" id="GLK14098.1"/>
    </source>
</evidence>
<dbReference type="Proteomes" id="UP001143474">
    <property type="component" value="Unassembled WGS sequence"/>
</dbReference>
<organism evidence="1 2">
    <name type="scientific">Streptosporangium carneum</name>
    <dbReference type="NCBI Taxonomy" id="47481"/>
    <lineage>
        <taxon>Bacteria</taxon>
        <taxon>Bacillati</taxon>
        <taxon>Actinomycetota</taxon>
        <taxon>Actinomycetes</taxon>
        <taxon>Streptosporangiales</taxon>
        <taxon>Streptosporangiaceae</taxon>
        <taxon>Streptosporangium</taxon>
    </lineage>
</organism>
<dbReference type="AlphaFoldDB" id="A0A9W6MHJ6"/>
<evidence type="ECO:0008006" key="3">
    <source>
        <dbReference type="Google" id="ProtNLM"/>
    </source>
</evidence>
<reference evidence="1" key="2">
    <citation type="submission" date="2023-01" db="EMBL/GenBank/DDBJ databases">
        <authorList>
            <person name="Sun Q."/>
            <person name="Evtushenko L."/>
        </authorList>
    </citation>
    <scope>NUCLEOTIDE SEQUENCE</scope>
    <source>
        <strain evidence="1">VKM Ac-2007</strain>
    </source>
</reference>
<keyword evidence="2" id="KW-1185">Reference proteome</keyword>
<proteinExistence type="predicted"/>
<gene>
    <name evidence="1" type="ORF">GCM10017600_75100</name>
</gene>
<protein>
    <recommendedName>
        <fullName evidence="3">Protein FlhE</fullName>
    </recommendedName>
</protein>
<evidence type="ECO:0000313" key="2">
    <source>
        <dbReference type="Proteomes" id="UP001143474"/>
    </source>
</evidence>
<comment type="caution">
    <text evidence="1">The sequence shown here is derived from an EMBL/GenBank/DDBJ whole genome shotgun (WGS) entry which is preliminary data.</text>
</comment>